<organism evidence="1 2">
    <name type="scientific">Cochliobolus carbonum (strain 26-R-13)</name>
    <name type="common">Maize leaf spot fungus</name>
    <name type="synonym">Bipolaris zeicola</name>
    <dbReference type="NCBI Taxonomy" id="930089"/>
    <lineage>
        <taxon>Eukaryota</taxon>
        <taxon>Fungi</taxon>
        <taxon>Dikarya</taxon>
        <taxon>Ascomycota</taxon>
        <taxon>Pezizomycotina</taxon>
        <taxon>Dothideomycetes</taxon>
        <taxon>Pleosporomycetidae</taxon>
        <taxon>Pleosporales</taxon>
        <taxon>Pleosporineae</taxon>
        <taxon>Pleosporaceae</taxon>
        <taxon>Bipolaris</taxon>
    </lineage>
</organism>
<accession>W6XIV9</accession>
<proteinExistence type="predicted"/>
<dbReference type="KEGG" id="bze:COCCADRAFT_112763"/>
<dbReference type="Proteomes" id="UP000053841">
    <property type="component" value="Unassembled WGS sequence"/>
</dbReference>
<dbReference type="EMBL" id="KI965029">
    <property type="protein sequence ID" value="EUC27022.1"/>
    <property type="molecule type" value="Genomic_DNA"/>
</dbReference>
<reference evidence="1 2" key="1">
    <citation type="journal article" date="2013" name="PLoS Genet.">
        <title>Comparative genome structure, secondary metabolite, and effector coding capacity across Cochliobolus pathogens.</title>
        <authorList>
            <person name="Condon B.J."/>
            <person name="Leng Y."/>
            <person name="Wu D."/>
            <person name="Bushley K.E."/>
            <person name="Ohm R.A."/>
            <person name="Otillar R."/>
            <person name="Martin J."/>
            <person name="Schackwitz W."/>
            <person name="Grimwood J."/>
            <person name="MohdZainudin N."/>
            <person name="Xue C."/>
            <person name="Wang R."/>
            <person name="Manning V.A."/>
            <person name="Dhillon B."/>
            <person name="Tu Z.J."/>
            <person name="Steffenson B.J."/>
            <person name="Salamov A."/>
            <person name="Sun H."/>
            <person name="Lowry S."/>
            <person name="LaButti K."/>
            <person name="Han J."/>
            <person name="Copeland A."/>
            <person name="Lindquist E."/>
            <person name="Barry K."/>
            <person name="Schmutz J."/>
            <person name="Baker S.E."/>
            <person name="Ciuffetti L.M."/>
            <person name="Grigoriev I.V."/>
            <person name="Zhong S."/>
            <person name="Turgeon B.G."/>
        </authorList>
    </citation>
    <scope>NUCLEOTIDE SEQUENCE [LARGE SCALE GENOMIC DNA]</scope>
    <source>
        <strain evidence="1 2">26-R-13</strain>
    </source>
</reference>
<evidence type="ECO:0000313" key="1">
    <source>
        <dbReference type="EMBL" id="EUC27022.1"/>
    </source>
</evidence>
<gene>
    <name evidence="1" type="ORF">COCCADRAFT_112763</name>
</gene>
<evidence type="ECO:0000313" key="2">
    <source>
        <dbReference type="Proteomes" id="UP000053841"/>
    </source>
</evidence>
<dbReference type="HOGENOM" id="CLU_3055871_0_0_1"/>
<dbReference type="RefSeq" id="XP_007718673.1">
    <property type="nucleotide sequence ID" value="XM_007720483.1"/>
</dbReference>
<dbReference type="GeneID" id="19144511"/>
<sequence length="54" mass="6013">SAGGNLAVFLPLLTSHTAGPCRKFREDLPLQYLQVAQVLIKSSTACNEAYRNWY</sequence>
<protein>
    <submittedName>
        <fullName evidence="1">Uncharacterized protein</fullName>
    </submittedName>
</protein>
<dbReference type="AlphaFoldDB" id="W6XIV9"/>
<name>W6XIV9_COCC2</name>
<feature type="non-terminal residue" evidence="1">
    <location>
        <position position="1"/>
    </location>
</feature>
<keyword evidence="2" id="KW-1185">Reference proteome</keyword>
<dbReference type="OrthoDB" id="433474at2759"/>